<evidence type="ECO:0008006" key="7">
    <source>
        <dbReference type="Google" id="ProtNLM"/>
    </source>
</evidence>
<dbReference type="OrthoDB" id="5592888at2"/>
<dbReference type="Proteomes" id="UP000242258">
    <property type="component" value="Unassembled WGS sequence"/>
</dbReference>
<dbReference type="InterPro" id="IPR013105">
    <property type="entry name" value="TPR_2"/>
</dbReference>
<feature type="chain" id="PRO_5009200427" description="Tetratricopeptide repeat protein" evidence="4">
    <location>
        <begin position="27"/>
        <end position="419"/>
    </location>
</feature>
<dbReference type="InterPro" id="IPR011990">
    <property type="entry name" value="TPR-like_helical_dom_sf"/>
</dbReference>
<feature type="repeat" description="TPR" evidence="3">
    <location>
        <begin position="330"/>
        <end position="363"/>
    </location>
</feature>
<organism evidence="5 6">
    <name type="scientific">Rheinheimera salexigens</name>
    <dbReference type="NCBI Taxonomy" id="1628148"/>
    <lineage>
        <taxon>Bacteria</taxon>
        <taxon>Pseudomonadati</taxon>
        <taxon>Pseudomonadota</taxon>
        <taxon>Gammaproteobacteria</taxon>
        <taxon>Chromatiales</taxon>
        <taxon>Chromatiaceae</taxon>
        <taxon>Rheinheimera</taxon>
    </lineage>
</organism>
<feature type="signal peptide" evidence="4">
    <location>
        <begin position="1"/>
        <end position="26"/>
    </location>
</feature>
<evidence type="ECO:0000313" key="5">
    <source>
        <dbReference type="EMBL" id="OEY69874.1"/>
    </source>
</evidence>
<dbReference type="STRING" id="1628148.BI198_10095"/>
<proteinExistence type="predicted"/>
<accession>A0A1E7Q6Q2</accession>
<dbReference type="PANTHER" id="PTHR45586">
    <property type="entry name" value="TPR REPEAT-CONTAINING PROTEIN PA4667"/>
    <property type="match status" value="1"/>
</dbReference>
<evidence type="ECO:0000256" key="3">
    <source>
        <dbReference type="PROSITE-ProRule" id="PRU00339"/>
    </source>
</evidence>
<dbReference type="EMBL" id="MKEK01000001">
    <property type="protein sequence ID" value="OEY69874.1"/>
    <property type="molecule type" value="Genomic_DNA"/>
</dbReference>
<dbReference type="InterPro" id="IPR019734">
    <property type="entry name" value="TPR_rpt"/>
</dbReference>
<reference evidence="6" key="1">
    <citation type="submission" date="2016-09" db="EMBL/GenBank/DDBJ databases">
        <authorList>
            <person name="Wan X."/>
            <person name="Hou S."/>
        </authorList>
    </citation>
    <scope>NUCLEOTIDE SEQUENCE [LARGE SCALE GENOMIC DNA]</scope>
    <source>
        <strain evidence="6">KH87</strain>
    </source>
</reference>
<evidence type="ECO:0000313" key="6">
    <source>
        <dbReference type="Proteomes" id="UP000242258"/>
    </source>
</evidence>
<keyword evidence="6" id="KW-1185">Reference proteome</keyword>
<dbReference type="Pfam" id="PF07719">
    <property type="entry name" value="TPR_2"/>
    <property type="match status" value="1"/>
</dbReference>
<gene>
    <name evidence="5" type="ORF">BI198_10095</name>
</gene>
<keyword evidence="4" id="KW-0732">Signal</keyword>
<dbReference type="Gene3D" id="1.25.40.10">
    <property type="entry name" value="Tetratricopeptide repeat domain"/>
    <property type="match status" value="2"/>
</dbReference>
<dbReference type="RefSeq" id="WP_070049443.1">
    <property type="nucleotide sequence ID" value="NZ_CBCSDO010000007.1"/>
</dbReference>
<dbReference type="SMART" id="SM00028">
    <property type="entry name" value="TPR"/>
    <property type="match status" value="4"/>
</dbReference>
<comment type="caution">
    <text evidence="5">The sequence shown here is derived from an EMBL/GenBank/DDBJ whole genome shotgun (WGS) entry which is preliminary data.</text>
</comment>
<dbReference type="PROSITE" id="PS50293">
    <property type="entry name" value="TPR_REGION"/>
    <property type="match status" value="1"/>
</dbReference>
<keyword evidence="2 3" id="KW-0802">TPR repeat</keyword>
<protein>
    <recommendedName>
        <fullName evidence="7">Tetratricopeptide repeat protein</fullName>
    </recommendedName>
</protein>
<dbReference type="SUPFAM" id="SSF48452">
    <property type="entry name" value="TPR-like"/>
    <property type="match status" value="2"/>
</dbReference>
<dbReference type="PANTHER" id="PTHR45586:SF1">
    <property type="entry name" value="LIPOPOLYSACCHARIDE ASSEMBLY PROTEIN B"/>
    <property type="match status" value="1"/>
</dbReference>
<name>A0A1E7Q6Q2_9GAMM</name>
<keyword evidence="1" id="KW-0677">Repeat</keyword>
<sequence>MNHFKKLTSALVVLTVMGSVALPAHSAVQPDLAKIEERKARKTQIVGERTGRQLVKAFDLYNEEKVEEAIAVLLDTKSSNEFDSATLNRFLGNLYATKDEKKAIQYLTLAVKPDALVFNDQASSLRLLADMLLQDKQYQKAINAYEAWLMFTGEQNAEAYMRIANAYYLMDQHAKVIGPADDAIRFADKPIAGPYQLKMAALYETKRYKELVAVVETMVELFPENKQFWVYLGNFYTLTEEYSKSLSTLHLAHTQGYLEKDSEVRMLAQMYANNNIPFKAAKVMEANVKSGLVKADKTNLNFIANNYQASREFAKAAEYYGEVAKLTNDAEAYRRQGSAYLSVQRYNEAIAAFDKALSMNVDKPSNVYMSLVDAYFYQKKYKEAYAALMNAKKDPNMSRQVRGWESYIKDKAKQKGISL</sequence>
<evidence type="ECO:0000256" key="2">
    <source>
        <dbReference type="ARBA" id="ARBA00022803"/>
    </source>
</evidence>
<evidence type="ECO:0000256" key="4">
    <source>
        <dbReference type="SAM" id="SignalP"/>
    </source>
</evidence>
<dbReference type="AlphaFoldDB" id="A0A1E7Q6Q2"/>
<evidence type="ECO:0000256" key="1">
    <source>
        <dbReference type="ARBA" id="ARBA00022737"/>
    </source>
</evidence>
<dbReference type="InterPro" id="IPR051012">
    <property type="entry name" value="CellSynth/LPSAsmb/PSIAsmb"/>
</dbReference>
<dbReference type="PROSITE" id="PS50005">
    <property type="entry name" value="TPR"/>
    <property type="match status" value="1"/>
</dbReference>